<dbReference type="GO" id="GO:0036221">
    <property type="term" value="F:UTP diphosphatase activity"/>
    <property type="evidence" value="ECO:0007669"/>
    <property type="project" value="RHEA"/>
</dbReference>
<feature type="site" description="Important for substrate specificity" evidence="3">
    <location>
        <position position="11"/>
    </location>
</feature>
<dbReference type="NCBIfam" id="NF000867">
    <property type="entry name" value="PRK00078.1"/>
    <property type="match status" value="1"/>
</dbReference>
<comment type="subcellular location">
    <subcellularLocation>
        <location evidence="3">Cytoplasm</location>
    </subcellularLocation>
</comment>
<keyword evidence="2 3" id="KW-0378">Hydrolase</keyword>
<dbReference type="SUPFAM" id="SSF52972">
    <property type="entry name" value="ITPase-like"/>
    <property type="match status" value="1"/>
</dbReference>
<dbReference type="Proteomes" id="UP000175744">
    <property type="component" value="Unassembled WGS sequence"/>
</dbReference>
<sequence>MDIILASASQRRKELLKKIIDDFQIIVSDFNEGKVKFQGDCGLYVMELSKGKALNVCEKVRNPSIIIGCDTVVYFNGKVLGKPNDKKEAFKMLKNLSGNIHSVYSGITIINTASNKIKQCYVHTEVKFSNITERQITTYIDRENVLDKAGAYGIQDYAAVFVEEIQGCYYNVVGLPLNKLYFILKEMGVNL</sequence>
<feature type="site" description="Important for substrate specificity" evidence="3">
    <location>
        <position position="155"/>
    </location>
</feature>
<dbReference type="InterPro" id="IPR003697">
    <property type="entry name" value="Maf-like"/>
</dbReference>
<dbReference type="Pfam" id="PF02545">
    <property type="entry name" value="Maf"/>
    <property type="match status" value="1"/>
</dbReference>
<evidence type="ECO:0000256" key="3">
    <source>
        <dbReference type="HAMAP-Rule" id="MF_00528"/>
    </source>
</evidence>
<comment type="similarity">
    <text evidence="3">Belongs to the Maf family. YhdE subfamily.</text>
</comment>
<evidence type="ECO:0000256" key="1">
    <source>
        <dbReference type="ARBA" id="ARBA00001968"/>
    </source>
</evidence>
<comment type="cofactor">
    <cofactor evidence="1 3">
        <name>a divalent metal cation</name>
        <dbReference type="ChEBI" id="CHEBI:60240"/>
    </cofactor>
</comment>
<dbReference type="PATRIC" id="fig|1121290.3.peg.429"/>
<reference evidence="4 5" key="1">
    <citation type="submission" date="2016-06" db="EMBL/GenBank/DDBJ databases">
        <title>Genome sequence of Clostridium acetireducens DSM 10703.</title>
        <authorList>
            <person name="Poehlein A."/>
            <person name="Fluechter S."/>
            <person name="Duerre P."/>
            <person name="Daniel R."/>
        </authorList>
    </citation>
    <scope>NUCLEOTIDE SEQUENCE [LARGE SCALE GENOMIC DNA]</scope>
    <source>
        <strain evidence="4 5">DSM 10703</strain>
    </source>
</reference>
<dbReference type="RefSeq" id="WP_070109393.1">
    <property type="nucleotide sequence ID" value="NZ_LZFO01000004.1"/>
</dbReference>
<comment type="catalytic activity">
    <reaction evidence="3">
        <text>UTP + H2O = UMP + diphosphate + H(+)</text>
        <dbReference type="Rhea" id="RHEA:29395"/>
        <dbReference type="ChEBI" id="CHEBI:15377"/>
        <dbReference type="ChEBI" id="CHEBI:15378"/>
        <dbReference type="ChEBI" id="CHEBI:33019"/>
        <dbReference type="ChEBI" id="CHEBI:46398"/>
        <dbReference type="ChEBI" id="CHEBI:57865"/>
        <dbReference type="EC" id="3.6.1.9"/>
    </reaction>
</comment>
<protein>
    <recommendedName>
        <fullName evidence="3">dTTP/UTP pyrophosphatase</fullName>
        <shortName evidence="3">dTTPase/UTPase</shortName>
        <ecNumber evidence="3">3.6.1.9</ecNumber>
    </recommendedName>
    <alternativeName>
        <fullName evidence="3">Nucleoside triphosphate pyrophosphatase</fullName>
    </alternativeName>
    <alternativeName>
        <fullName evidence="3">Nucleotide pyrophosphatase</fullName>
        <shortName evidence="3">Nucleotide PPase</shortName>
    </alternativeName>
</protein>
<comment type="caution">
    <text evidence="3">Lacks conserved residue(s) required for the propagation of feature annotation.</text>
</comment>
<dbReference type="GO" id="GO:0009117">
    <property type="term" value="P:nucleotide metabolic process"/>
    <property type="evidence" value="ECO:0007669"/>
    <property type="project" value="UniProtKB-KW"/>
</dbReference>
<dbReference type="InterPro" id="IPR029001">
    <property type="entry name" value="ITPase-like_fam"/>
</dbReference>
<feature type="site" description="Important for substrate specificity" evidence="3">
    <location>
        <position position="71"/>
    </location>
</feature>
<dbReference type="PIRSF" id="PIRSF006305">
    <property type="entry name" value="Maf"/>
    <property type="match status" value="1"/>
</dbReference>
<comment type="caution">
    <text evidence="4">The sequence shown here is derived from an EMBL/GenBank/DDBJ whole genome shotgun (WGS) entry which is preliminary data.</text>
</comment>
<dbReference type="STRING" id="1121290.CLAOCE_04230"/>
<name>A0A1E8F1K8_9CLOT</name>
<dbReference type="HAMAP" id="MF_00528">
    <property type="entry name" value="Maf"/>
    <property type="match status" value="1"/>
</dbReference>
<dbReference type="CDD" id="cd00555">
    <property type="entry name" value="Maf"/>
    <property type="match status" value="1"/>
</dbReference>
<feature type="active site" description="Proton acceptor" evidence="3">
    <location>
        <position position="70"/>
    </location>
</feature>
<accession>A0A1E8F1K8</accession>
<comment type="catalytic activity">
    <reaction evidence="3">
        <text>dTTP + H2O = dTMP + diphosphate + H(+)</text>
        <dbReference type="Rhea" id="RHEA:28534"/>
        <dbReference type="ChEBI" id="CHEBI:15377"/>
        <dbReference type="ChEBI" id="CHEBI:15378"/>
        <dbReference type="ChEBI" id="CHEBI:33019"/>
        <dbReference type="ChEBI" id="CHEBI:37568"/>
        <dbReference type="ChEBI" id="CHEBI:63528"/>
        <dbReference type="EC" id="3.6.1.9"/>
    </reaction>
</comment>
<evidence type="ECO:0000313" key="5">
    <source>
        <dbReference type="Proteomes" id="UP000175744"/>
    </source>
</evidence>
<dbReference type="EMBL" id="LZFO01000004">
    <property type="protein sequence ID" value="OFI07232.1"/>
    <property type="molecule type" value="Genomic_DNA"/>
</dbReference>
<comment type="function">
    <text evidence="3">Nucleoside triphosphate pyrophosphatase that hydrolyzes dTTP and UTP. May have a dual role in cell division arrest and in preventing the incorporation of modified nucleotides into cellular nucleic acids.</text>
</comment>
<gene>
    <name evidence="4" type="primary">maf</name>
    <name evidence="4" type="ORF">CLOACE_04230</name>
</gene>
<keyword evidence="3" id="KW-0963">Cytoplasm</keyword>
<keyword evidence="3" id="KW-0546">Nucleotide metabolism</keyword>
<proteinExistence type="inferred from homology"/>
<dbReference type="AlphaFoldDB" id="A0A1E8F1K8"/>
<dbReference type="GO" id="GO:0036218">
    <property type="term" value="F:dTTP diphosphatase activity"/>
    <property type="evidence" value="ECO:0007669"/>
    <property type="project" value="RHEA"/>
</dbReference>
<evidence type="ECO:0000313" key="4">
    <source>
        <dbReference type="EMBL" id="OFI07232.1"/>
    </source>
</evidence>
<dbReference type="OrthoDB" id="9807767at2"/>
<keyword evidence="5" id="KW-1185">Reference proteome</keyword>
<dbReference type="PANTHER" id="PTHR43213:SF5">
    <property type="entry name" value="BIFUNCTIONAL DTTP_UTP PYROPHOSPHATASE_METHYLTRANSFERASE PROTEIN-RELATED"/>
    <property type="match status" value="1"/>
</dbReference>
<organism evidence="4 5">
    <name type="scientific">Clostridium acetireducens DSM 10703</name>
    <dbReference type="NCBI Taxonomy" id="1121290"/>
    <lineage>
        <taxon>Bacteria</taxon>
        <taxon>Bacillati</taxon>
        <taxon>Bacillota</taxon>
        <taxon>Clostridia</taxon>
        <taxon>Eubacteriales</taxon>
        <taxon>Clostridiaceae</taxon>
        <taxon>Clostridium</taxon>
    </lineage>
</organism>
<dbReference type="GO" id="GO:0005737">
    <property type="term" value="C:cytoplasm"/>
    <property type="evidence" value="ECO:0007669"/>
    <property type="project" value="UniProtKB-SubCell"/>
</dbReference>
<evidence type="ECO:0000256" key="2">
    <source>
        <dbReference type="ARBA" id="ARBA00022801"/>
    </source>
</evidence>
<dbReference type="EC" id="3.6.1.9" evidence="3"/>
<dbReference type="Gene3D" id="3.90.950.10">
    <property type="match status" value="1"/>
</dbReference>
<dbReference type="PANTHER" id="PTHR43213">
    <property type="entry name" value="BIFUNCTIONAL DTTP/UTP PYROPHOSPHATASE/METHYLTRANSFERASE PROTEIN-RELATED"/>
    <property type="match status" value="1"/>
</dbReference>
<dbReference type="NCBIfam" id="TIGR00172">
    <property type="entry name" value="maf"/>
    <property type="match status" value="1"/>
</dbReference>